<gene>
    <name evidence="2" type="primary">secY</name>
</gene>
<feature type="transmembrane region" description="Helical" evidence="1">
    <location>
        <begin position="132"/>
        <end position="150"/>
    </location>
</feature>
<dbReference type="PRINTS" id="PR00303">
    <property type="entry name" value="SECYTRNLCASE"/>
</dbReference>
<feature type="transmembrane region" description="Helical" evidence="1">
    <location>
        <begin position="308"/>
        <end position="327"/>
    </location>
</feature>
<evidence type="ECO:0000313" key="2">
    <source>
        <dbReference type="EMBL" id="ADJ66624.1"/>
    </source>
</evidence>
<dbReference type="Pfam" id="PF00344">
    <property type="entry name" value="SecY"/>
    <property type="match status" value="1"/>
</dbReference>
<dbReference type="InterPro" id="IPR002208">
    <property type="entry name" value="SecY/SEC61-alpha"/>
</dbReference>
<feature type="transmembrane region" description="Helical" evidence="1">
    <location>
        <begin position="339"/>
        <end position="358"/>
    </location>
</feature>
<protein>
    <submittedName>
        <fullName evidence="2">Preprotein translocase subunit SecY</fullName>
    </submittedName>
</protein>
<dbReference type="PIRSF" id="PIRSF004557">
    <property type="entry name" value="SecY"/>
    <property type="match status" value="1"/>
</dbReference>
<accession>D9IXQ7</accession>
<feature type="transmembrane region" description="Helical" evidence="1">
    <location>
        <begin position="215"/>
        <end position="241"/>
    </location>
</feature>
<keyword evidence="1" id="KW-0472">Membrane</keyword>
<keyword evidence="2" id="KW-0934">Plastid</keyword>
<keyword evidence="1" id="KW-0812">Transmembrane</keyword>
<proteinExistence type="predicted"/>
<feature type="transmembrane region" description="Helical" evidence="1">
    <location>
        <begin position="162"/>
        <end position="180"/>
    </location>
</feature>
<dbReference type="RefSeq" id="YP_003795436.1">
    <property type="nucleotide sequence ID" value="NC_014345.1"/>
</dbReference>
<reference evidence="2" key="1">
    <citation type="journal article" date="2010" name="Proc. Natl. Acad. Sci. U.S.A.">
        <title>A common red algal origin of the apicomplexan, dinoflagellate, and heterokont plastids.</title>
        <authorList>
            <person name="Janouskovec J."/>
            <person name="Horak A."/>
            <person name="Obornik M."/>
            <person name="Lukes J."/>
            <person name="Keeling P.J."/>
        </authorList>
    </citation>
    <scope>NUCLEOTIDE SEQUENCE [LARGE SCALE GENOMIC DNA]</scope>
</reference>
<organism evidence="2">
    <name type="scientific">Chromerida sp. RM11</name>
    <dbReference type="NCBI Taxonomy" id="348535"/>
    <lineage>
        <taxon>Eukaryota</taxon>
        <taxon>Sar</taxon>
        <taxon>Alveolata</taxon>
        <taxon>Colpodellida</taxon>
    </lineage>
</organism>
<dbReference type="SUPFAM" id="SSF103491">
    <property type="entry name" value="Preprotein translocase SecY subunit"/>
    <property type="match status" value="1"/>
</dbReference>
<feature type="transmembrane region" description="Helical" evidence="1">
    <location>
        <begin position="33"/>
        <end position="56"/>
    </location>
</feature>
<dbReference type="AlphaFoldDB" id="D9IXQ7"/>
<dbReference type="EMBL" id="HM222968">
    <property type="protein sequence ID" value="ADJ66624.1"/>
    <property type="molecule type" value="Genomic_DNA"/>
</dbReference>
<keyword evidence="1" id="KW-1133">Transmembrane helix</keyword>
<dbReference type="GeneID" id="9481105"/>
<dbReference type="InterPro" id="IPR023201">
    <property type="entry name" value="SecY_dom_sf"/>
</dbReference>
<feature type="transmembrane region" description="Helical" evidence="1">
    <location>
        <begin position="248"/>
        <end position="265"/>
    </location>
</feature>
<sequence length="368" mass="40452">MVVPSPDSFFSLNLLLDQLGSLPQLNSTQLSPVLSVSAAGIAPYLYASSILEFATLSIPSLKKNRELGGSAWVKQLNLWKRYLATGFIVASSWQKCYGLSYGLFSINTLDFMILMSVFVSGGLFVIWMAETLSIYTLSIGSNILIMFDILSDLGRLSLSQLFSFKAGILLFVVLWGSLVLTEAQRKLPLVVSRLTGESSSELPRAREDRPAIDDYLSISIVPGGSTLSILTLALCLFVVGFLKSSSSLVLQLAATAATLLVYYLVSKAFVDFALNTEEITKSLRKMSVSLYGIKSGPSTLKYLNDVKAVLFLIPFLSTAFFILAPFLSSIYIKNSENPVFSFVPSLFLIYSIYNDLFYKVSAYLKLDD</sequence>
<name>D9IXQ7_9ALVE</name>
<evidence type="ECO:0000256" key="1">
    <source>
        <dbReference type="SAM" id="Phobius"/>
    </source>
</evidence>
<geneLocation type="chloroplast" evidence="2"/>
<dbReference type="Gene3D" id="1.10.3370.10">
    <property type="entry name" value="SecY subunit domain"/>
    <property type="match status" value="1"/>
</dbReference>
<dbReference type="GO" id="GO:0016020">
    <property type="term" value="C:membrane"/>
    <property type="evidence" value="ECO:0007669"/>
    <property type="project" value="InterPro"/>
</dbReference>
<keyword evidence="2" id="KW-0150">Chloroplast</keyword>
<dbReference type="GO" id="GO:0015031">
    <property type="term" value="P:protein transport"/>
    <property type="evidence" value="ECO:0007669"/>
    <property type="project" value="InterPro"/>
</dbReference>
<feature type="transmembrane region" description="Helical" evidence="1">
    <location>
        <begin position="101"/>
        <end position="126"/>
    </location>
</feature>